<feature type="region of interest" description="Disordered" evidence="7">
    <location>
        <begin position="667"/>
        <end position="760"/>
    </location>
</feature>
<keyword evidence="4 6" id="KW-0653">Protein transport</keyword>
<reference evidence="9 10" key="1">
    <citation type="submission" date="2012-05" db="EMBL/GenBank/DDBJ databases">
        <title>Recombination and specialization in a pathogen metapopulation.</title>
        <authorList>
            <person name="Gardiner A."/>
            <person name="Kemen E."/>
            <person name="Schultz-Larsen T."/>
            <person name="MacLean D."/>
            <person name="Van Oosterhout C."/>
            <person name="Jones J.D.G."/>
        </authorList>
    </citation>
    <scope>NUCLEOTIDE SEQUENCE [LARGE SCALE GENOMIC DNA]</scope>
    <source>
        <strain evidence="9 10">Ac Nc2</strain>
    </source>
</reference>
<name>A0A024GNG3_9STRA</name>
<feature type="domain" description="AP-3 complex subunit beta C-terminal" evidence="8">
    <location>
        <begin position="800"/>
        <end position="937"/>
    </location>
</feature>
<dbReference type="InParanoid" id="A0A024GNG3"/>
<dbReference type="GO" id="GO:0030123">
    <property type="term" value="C:AP-3 adaptor complex"/>
    <property type="evidence" value="ECO:0007669"/>
    <property type="project" value="UniProtKB-UniRule"/>
</dbReference>
<comment type="subcellular location">
    <subcellularLocation>
        <location evidence="1">Endomembrane system</location>
    </subcellularLocation>
</comment>
<dbReference type="OrthoDB" id="302453at2759"/>
<dbReference type="AlphaFoldDB" id="A0A024GNG3"/>
<dbReference type="GO" id="GO:0006886">
    <property type="term" value="P:intracellular protein transport"/>
    <property type="evidence" value="ECO:0007669"/>
    <property type="project" value="InterPro"/>
</dbReference>
<dbReference type="PIRSF" id="PIRSF037096">
    <property type="entry name" value="AP3_complex_beta"/>
    <property type="match status" value="1"/>
</dbReference>
<evidence type="ECO:0000256" key="4">
    <source>
        <dbReference type="ARBA" id="ARBA00022927"/>
    </source>
</evidence>
<comment type="similarity">
    <text evidence="2 6">Belongs to the adaptor complexes large subunit family.</text>
</comment>
<gene>
    <name evidence="9" type="ORF">BN9_094020</name>
</gene>
<evidence type="ECO:0000256" key="5">
    <source>
        <dbReference type="ARBA" id="ARBA00023136"/>
    </source>
</evidence>
<feature type="compositionally biased region" description="Basic and acidic residues" evidence="7">
    <location>
        <begin position="667"/>
        <end position="682"/>
    </location>
</feature>
<dbReference type="Pfam" id="PF01602">
    <property type="entry name" value="Adaptin_N"/>
    <property type="match status" value="1"/>
</dbReference>
<dbReference type="GO" id="GO:0016192">
    <property type="term" value="P:vesicle-mediated transport"/>
    <property type="evidence" value="ECO:0007669"/>
    <property type="project" value="InterPro"/>
</dbReference>
<dbReference type="SMART" id="SM01355">
    <property type="entry name" value="AP3B1_C"/>
    <property type="match status" value="1"/>
</dbReference>
<dbReference type="InterPro" id="IPR002553">
    <property type="entry name" value="Clathrin/coatomer_adapt-like_N"/>
</dbReference>
<feature type="region of interest" description="Disordered" evidence="7">
    <location>
        <begin position="251"/>
        <end position="289"/>
    </location>
</feature>
<evidence type="ECO:0000313" key="9">
    <source>
        <dbReference type="EMBL" id="CCI48329.1"/>
    </source>
</evidence>
<dbReference type="PANTHER" id="PTHR11134">
    <property type="entry name" value="ADAPTOR COMPLEX SUBUNIT BETA FAMILY MEMBER"/>
    <property type="match status" value="1"/>
</dbReference>
<evidence type="ECO:0000259" key="8">
    <source>
        <dbReference type="SMART" id="SM01355"/>
    </source>
</evidence>
<comment type="caution">
    <text evidence="9">The sequence shown here is derived from an EMBL/GenBank/DDBJ whole genome shotgun (WGS) entry which is preliminary data.</text>
</comment>
<dbReference type="InterPro" id="IPR011989">
    <property type="entry name" value="ARM-like"/>
</dbReference>
<proteinExistence type="inferred from homology"/>
<evidence type="ECO:0000256" key="7">
    <source>
        <dbReference type="SAM" id="MobiDB-lite"/>
    </source>
</evidence>
<dbReference type="Proteomes" id="UP000053237">
    <property type="component" value="Unassembled WGS sequence"/>
</dbReference>
<evidence type="ECO:0000256" key="6">
    <source>
        <dbReference type="PIRNR" id="PIRNR037096"/>
    </source>
</evidence>
<dbReference type="Pfam" id="PF14796">
    <property type="entry name" value="AP3B1_C"/>
    <property type="match status" value="1"/>
</dbReference>
<keyword evidence="10" id="KW-1185">Reference proteome</keyword>
<keyword evidence="5 6" id="KW-0472">Membrane</keyword>
<accession>A0A024GNG3</accession>
<protein>
    <recommendedName>
        <fullName evidence="6">AP-3 complex subunit beta</fullName>
    </recommendedName>
</protein>
<dbReference type="Gene3D" id="1.25.10.10">
    <property type="entry name" value="Leucine-rich Repeat Variant"/>
    <property type="match status" value="1"/>
</dbReference>
<evidence type="ECO:0000256" key="2">
    <source>
        <dbReference type="ARBA" id="ARBA00006613"/>
    </source>
</evidence>
<feature type="compositionally biased region" description="Low complexity" evidence="7">
    <location>
        <begin position="709"/>
        <end position="745"/>
    </location>
</feature>
<dbReference type="SUPFAM" id="SSF48371">
    <property type="entry name" value="ARM repeat"/>
    <property type="match status" value="1"/>
</dbReference>
<dbReference type="InterPro" id="IPR026740">
    <property type="entry name" value="AP3_beta"/>
</dbReference>
<feature type="compositionally biased region" description="Basic and acidic residues" evidence="7">
    <location>
        <begin position="274"/>
        <end position="283"/>
    </location>
</feature>
<evidence type="ECO:0000313" key="10">
    <source>
        <dbReference type="Proteomes" id="UP000053237"/>
    </source>
</evidence>
<dbReference type="STRING" id="65357.A0A024GNG3"/>
<dbReference type="InterPro" id="IPR026739">
    <property type="entry name" value="AP_beta"/>
</dbReference>
<dbReference type="InterPro" id="IPR029390">
    <property type="entry name" value="AP3B_C"/>
</dbReference>
<organism evidence="9 10">
    <name type="scientific">Albugo candida</name>
    <dbReference type="NCBI Taxonomy" id="65357"/>
    <lineage>
        <taxon>Eukaryota</taxon>
        <taxon>Sar</taxon>
        <taxon>Stramenopiles</taxon>
        <taxon>Oomycota</taxon>
        <taxon>Peronosporomycetes</taxon>
        <taxon>Albuginales</taxon>
        <taxon>Albuginaceae</taxon>
        <taxon>Albugo</taxon>
    </lineage>
</organism>
<keyword evidence="3 6" id="KW-0813">Transport</keyword>
<evidence type="ECO:0000256" key="1">
    <source>
        <dbReference type="ARBA" id="ARBA00004308"/>
    </source>
</evidence>
<dbReference type="EMBL" id="CAIX01000216">
    <property type="protein sequence ID" value="CCI48329.1"/>
    <property type="molecule type" value="Genomic_DNA"/>
</dbReference>
<sequence length="1086" mass="121958">MALAMRGISGDAHFFEEAMNMDRIRKLLDSKLGVSGHGEKLEAMKSLLASISKGEDVSIFFPDVVKNVIVASVEVKKLVYMYLVHYADVNMQCRELALLSINSFQKDLADPNQLIRALALRVMTNIRVREILQIQLIAIRKCASDVSPYVRKCAANAISKVFVLDPDQSDVLAEIIGQLLNDHSTMVLGSAMQALNEVCPNRLDLLHAPFRKICHLLADIDEWGQIIAINVLTRYCREQFKHFNASTYPIGKMNKKRPERSGSGFYSDDEDPQEDHRRDEHARVSRGNNLDFGATDHDLDEDHRLLLRSSMPLLKSRNSAAVLAVATLHYYCGTNSVATITLIAKSLVRIMRNQREIQFVVLSVISSMALARSEMFAPFLQDFFVRATDASYTRRLKLEILTSLVTPENVSVILREFQAYVRHVDKEFVTMTIKALGRVAVVIPSVTERCLNGLMRLVRSSAEIVVAESVIVIRLLLQKQNPEDTMRVVRSLAAMLIANRVTAPSARASIVWMLGEFMSRDNSGHICSVEMLRLLVKQFIEETTEVRLQILNFAVKLGVREPEDRNIQLLGQYVLDLCKFDSDYDLRDRARLMRAILSDDKEGMNAQGLFSGKRPAPTIGLKEDANHYTFGTLSSLVKHEAPGYRPLPDWRTQTPDKSLRDEKIELKPQLDFKQSHHIDKPSSKRVSGGFYSDDSSSHSSQENEDVADEASYSDSSDESGSFGSHQRSSDIVSDSDSASESSGNSDQEESASQDLKERSSSSHTAIAFDDTWIKTNKAPLPDLLIDTDHQASKPLDVFDPLRNLNSLRSDPAHFENRSSADESNLLWNGLMNLSISTAPCQVIPTKHVLVSNIDGSGLEITYAYLRQPSMYSSFMNLIQLWLQNHSDAAVSRVKIIERKQDDKDEPRVITFDEIPVIFPGGAPFLAQIHVNFMNRLEGIPLQVSFSDKQYDVELKSMVGELLSPTQMDQKEFDRHISLADQSAFHTFILPLPNQRGDTDIMSVANDAVLQCCNVFTVSKLYEQHALCFAGCWRGEHAANPLKLHDRLLLRVQMDTTDAKVLVMTDQHTTEIITDLEKTFACILASE</sequence>
<evidence type="ECO:0000256" key="3">
    <source>
        <dbReference type="ARBA" id="ARBA00022448"/>
    </source>
</evidence>
<dbReference type="InterPro" id="IPR016024">
    <property type="entry name" value="ARM-type_fold"/>
</dbReference>
<dbReference type="GO" id="GO:0012505">
    <property type="term" value="C:endomembrane system"/>
    <property type="evidence" value="ECO:0007669"/>
    <property type="project" value="UniProtKB-SubCell"/>
</dbReference>